<organism evidence="5 6">
    <name type="scientific">Kitasatospora indigofera</name>
    <dbReference type="NCBI Taxonomy" id="67307"/>
    <lineage>
        <taxon>Bacteria</taxon>
        <taxon>Bacillati</taxon>
        <taxon>Actinomycetota</taxon>
        <taxon>Actinomycetes</taxon>
        <taxon>Kitasatosporales</taxon>
        <taxon>Streptomycetaceae</taxon>
        <taxon>Kitasatospora</taxon>
    </lineage>
</organism>
<dbReference type="SMART" id="SM00560">
    <property type="entry name" value="LamGL"/>
    <property type="match status" value="1"/>
</dbReference>
<dbReference type="GO" id="GO:0005615">
    <property type="term" value="C:extracellular space"/>
    <property type="evidence" value="ECO:0007669"/>
    <property type="project" value="TreeGrafter"/>
</dbReference>
<evidence type="ECO:0000313" key="5">
    <source>
        <dbReference type="EMBL" id="GHH67788.1"/>
    </source>
</evidence>
<proteinExistence type="predicted"/>
<comment type="caution">
    <text evidence="5">The sequence shown here is derived from an EMBL/GenBank/DDBJ whole genome shotgun (WGS) entry which is preliminary data.</text>
</comment>
<feature type="domain" description="LamG-like jellyroll fold" evidence="4">
    <location>
        <begin position="1129"/>
        <end position="1270"/>
    </location>
</feature>
<feature type="compositionally biased region" description="Low complexity" evidence="3">
    <location>
        <begin position="235"/>
        <end position="271"/>
    </location>
</feature>
<feature type="compositionally biased region" description="Polar residues" evidence="3">
    <location>
        <begin position="207"/>
        <end position="217"/>
    </location>
</feature>
<name>A0A919KPC0_9ACTN</name>
<dbReference type="InterPro" id="IPR013320">
    <property type="entry name" value="ConA-like_dom_sf"/>
</dbReference>
<evidence type="ECO:0000256" key="3">
    <source>
        <dbReference type="SAM" id="MobiDB-lite"/>
    </source>
</evidence>
<reference evidence="5" key="1">
    <citation type="journal article" date="2014" name="Int. J. Syst. Evol. Microbiol.">
        <title>Complete genome sequence of Corynebacterium casei LMG S-19264T (=DSM 44701T), isolated from a smear-ripened cheese.</title>
        <authorList>
            <consortium name="US DOE Joint Genome Institute (JGI-PGF)"/>
            <person name="Walter F."/>
            <person name="Albersmeier A."/>
            <person name="Kalinowski J."/>
            <person name="Ruckert C."/>
        </authorList>
    </citation>
    <scope>NUCLEOTIDE SEQUENCE</scope>
    <source>
        <strain evidence="5">JCM 4646</strain>
    </source>
</reference>
<dbReference type="PANTHER" id="PTHR46943:SF1">
    <property type="entry name" value="PENTRAXIN-RELATED PROTEIN PTX3"/>
    <property type="match status" value="1"/>
</dbReference>
<keyword evidence="1" id="KW-0732">Signal</keyword>
<dbReference type="GO" id="GO:0006955">
    <property type="term" value="P:immune response"/>
    <property type="evidence" value="ECO:0007669"/>
    <property type="project" value="InterPro"/>
</dbReference>
<dbReference type="GO" id="GO:0001849">
    <property type="term" value="F:complement component C1q complex binding"/>
    <property type="evidence" value="ECO:0007669"/>
    <property type="project" value="TreeGrafter"/>
</dbReference>
<sequence>MSLAGPAAAADTQPSGLSPSTVAAADAQRQQERPPTDEVGQAIAQAKASGKPVTINSLTTEFSETVATPAGHLGLTGHPDQQRVKRAGSWSPLDATLVANPDGTFSPKSSATNLVLSTGGDGPLATMTSSDGKKLALKAPFKLPTPTASGDSLLYPSVAPDIDLKVTSTKLGGLTTVLVVNTQAAAANPLLKNLHFDTTTDGVQVTSDSSGNITATASDGKPRWIAPTPRMWDSTTPAAPAQAKGTAAAAAAASGTPADPATDKAPTAGTTNGPGAASKTATMPVATDAHGISLTPDQDLLAHGTAPYFIDPAWIPWSTSANAWTWVQSAYPGTSNWGRTGGDTAHPGVGVCGYYANGGSCSPADKQRTYYQFDTSPLHGAVFSYATINMEEYLSADWNCSTPYPLDLYLSGAISNATTWSNQPGHVGGSLGRQTVGGSGRNGCYNNVPFSYTVTSTLQQYGGDHDTLTFSLEGDESNANAFKRFTYQPSLYVEYDRTPNVPANPGTSPAPTTLSPWQVNQACNDSSPWSWLGAGTQQAGAVSLNATVSSPSQAQLWSWSHIWDYNLPGAPDVASDFSALVASGSTASYTLPPGVIKDGHGYGYGIMATDQLAPWSAATPTCHFAVDLTPPTVAFPATVSDTNTQFPPSGNGQIPKIYAGHSGAVPIITTDPNPSGLATSGLACLRWGWDPQLAGAQWQCGAAMPSGQIPNIIASHWGTNILYVQAADNASNVSPIAPYAFYAPWNPDGPAPVFGDVTGDSAPDIVTPDASGNLRAYTVPGNPLALAPATLLAAPNANAPDGASWVDVKTTHRGSLRGGMNVDDLIAHKDGDLYLYLYQNPGNTGIPGAFDAAVELDRPQCDTGTPNCAGYASDWSTTTQIAAVGDPVTSNLNTAKQFQNRTGLFTIETTASGSDAALWYYPTISNSTFGTPIKLEATGWKDRDLLSPGDWAGQGHPGLWARSRGSGEVRGYTFNLGTTEVTDSFGHVVGTTTNITGIATNTVIVEFGVTYARWRYVGSDGDLTGSGHATLWGVTLAGDVQIWTGQPTGTSTDPGYTWATGPDSISSTAINPLRWKLKGTVNDTTNTNNLTNYNAYSWGTDHNGTANGAAVFNATNYLQGVNPGLDTTKSYSVAAWMKVNKTTDWQTAVCLAGNQRSPFYLQYSMSYGTWAFLAAGSDDANTGTYYAAYAPTPAATGTWAHLVGTYNADTKAMTLYVNGTAVGTTTNQSPWKTTGPVIIGASAATGYPLSNQTNGSISDVRLYPYTLTSQQVASVMAGN</sequence>
<dbReference type="InterPro" id="IPR042837">
    <property type="entry name" value="PTX3"/>
</dbReference>
<dbReference type="PANTHER" id="PTHR46943">
    <property type="entry name" value="PENTRAXIN-RELATED PROTEIN PTX3"/>
    <property type="match status" value="1"/>
</dbReference>
<dbReference type="AlphaFoldDB" id="A0A919KPC0"/>
<evidence type="ECO:0000259" key="4">
    <source>
        <dbReference type="SMART" id="SM00560"/>
    </source>
</evidence>
<protein>
    <recommendedName>
        <fullName evidence="4">LamG-like jellyroll fold domain-containing protein</fullName>
    </recommendedName>
</protein>
<dbReference type="SUPFAM" id="SSF49899">
    <property type="entry name" value="Concanavalin A-like lectins/glucanases"/>
    <property type="match status" value="1"/>
</dbReference>
<dbReference type="Pfam" id="PF13385">
    <property type="entry name" value="Laminin_G_3"/>
    <property type="match status" value="1"/>
</dbReference>
<accession>A0A919KPC0</accession>
<dbReference type="EMBL" id="BNBO01000009">
    <property type="protein sequence ID" value="GHH67788.1"/>
    <property type="molecule type" value="Genomic_DNA"/>
</dbReference>
<feature type="region of interest" description="Disordered" evidence="3">
    <location>
        <begin position="233"/>
        <end position="280"/>
    </location>
</feature>
<feature type="region of interest" description="Disordered" evidence="3">
    <location>
        <begin position="1"/>
        <end position="50"/>
    </location>
</feature>
<feature type="compositionally biased region" description="Polar residues" evidence="3">
    <location>
        <begin position="12"/>
        <end position="21"/>
    </location>
</feature>
<dbReference type="Proteomes" id="UP000617734">
    <property type="component" value="Unassembled WGS sequence"/>
</dbReference>
<evidence type="ECO:0000256" key="2">
    <source>
        <dbReference type="ARBA" id="ARBA00023157"/>
    </source>
</evidence>
<reference evidence="5" key="2">
    <citation type="submission" date="2020-09" db="EMBL/GenBank/DDBJ databases">
        <authorList>
            <person name="Sun Q."/>
            <person name="Ohkuma M."/>
        </authorList>
    </citation>
    <scope>NUCLEOTIDE SEQUENCE</scope>
    <source>
        <strain evidence="5">JCM 4646</strain>
    </source>
</reference>
<dbReference type="InterPro" id="IPR006558">
    <property type="entry name" value="LamG-like"/>
</dbReference>
<dbReference type="Gene3D" id="2.60.120.200">
    <property type="match status" value="1"/>
</dbReference>
<gene>
    <name evidence="5" type="ORF">GCM10018781_23600</name>
</gene>
<evidence type="ECO:0000256" key="1">
    <source>
        <dbReference type="ARBA" id="ARBA00022729"/>
    </source>
</evidence>
<feature type="region of interest" description="Disordered" evidence="3">
    <location>
        <begin position="207"/>
        <end position="226"/>
    </location>
</feature>
<keyword evidence="2" id="KW-1015">Disulfide bond</keyword>
<keyword evidence="6" id="KW-1185">Reference proteome</keyword>
<evidence type="ECO:0000313" key="6">
    <source>
        <dbReference type="Proteomes" id="UP000617734"/>
    </source>
</evidence>